<dbReference type="Proteomes" id="UP000192936">
    <property type="component" value="Unassembled WGS sequence"/>
</dbReference>
<dbReference type="PROSITE" id="PS00455">
    <property type="entry name" value="AMP_BINDING"/>
    <property type="match status" value="1"/>
</dbReference>
<evidence type="ECO:0000256" key="2">
    <source>
        <dbReference type="ARBA" id="ARBA00022598"/>
    </source>
</evidence>
<organism evidence="8 9">
    <name type="scientific">Azospirillum oryzae</name>
    <dbReference type="NCBI Taxonomy" id="286727"/>
    <lineage>
        <taxon>Bacteria</taxon>
        <taxon>Pseudomonadati</taxon>
        <taxon>Pseudomonadota</taxon>
        <taxon>Alphaproteobacteria</taxon>
        <taxon>Rhodospirillales</taxon>
        <taxon>Azospirillaceae</taxon>
        <taxon>Azospirillum</taxon>
    </lineage>
</organism>
<dbReference type="Gene3D" id="3.30.300.30">
    <property type="match status" value="1"/>
</dbReference>
<dbReference type="InterPro" id="IPR000873">
    <property type="entry name" value="AMP-dep_synth/lig_dom"/>
</dbReference>
<dbReference type="InterPro" id="IPR050237">
    <property type="entry name" value="ATP-dep_AMP-bd_enzyme"/>
</dbReference>
<dbReference type="GO" id="GO:0016877">
    <property type="term" value="F:ligase activity, forming carbon-sulfur bonds"/>
    <property type="evidence" value="ECO:0007669"/>
    <property type="project" value="UniProtKB-ARBA"/>
</dbReference>
<feature type="domain" description="AMP-binding enzyme C-terminal" evidence="7">
    <location>
        <begin position="447"/>
        <end position="522"/>
    </location>
</feature>
<feature type="domain" description="AMP-dependent synthetase/ligase" evidence="6">
    <location>
        <begin position="37"/>
        <end position="397"/>
    </location>
</feature>
<dbReference type="Gene3D" id="3.40.50.12780">
    <property type="entry name" value="N-terminal domain of ligase-like"/>
    <property type="match status" value="1"/>
</dbReference>
<dbReference type="PANTHER" id="PTHR43767:SF12">
    <property type="entry name" value="AMP-DEPENDENT SYNTHETASE AND LIGASE"/>
    <property type="match status" value="1"/>
</dbReference>
<name>A0A1X7DJG7_9PROT</name>
<dbReference type="EC" id="6.2.1.44" evidence="4"/>
<dbReference type="InterPro" id="IPR042099">
    <property type="entry name" value="ANL_N_sf"/>
</dbReference>
<gene>
    <name evidence="8" type="ORF">SAMN02982917_0618</name>
</gene>
<evidence type="ECO:0000259" key="7">
    <source>
        <dbReference type="Pfam" id="PF13193"/>
    </source>
</evidence>
<dbReference type="STRING" id="286727.SAMN02982917_0618"/>
<accession>A0A1X7DJG7</accession>
<sequence length="535" mass="57780">MAWPDGTGVPKRRELLFGTRLVPCYSERPATIDAMLRAAVARRPHGEALVDGERRYSYGQLDALVTRAAAVLLAQGARPGDRMALVLSNRAEFLIALLAAARAGIVAVPVSAREQRPGIAGILNDCGASILIHDAALADRMPDAGEVPSLVSRVSAGGVADGCRPFEELLETGAPLPDSAAPQREEDTAVILYTSGTTGKPKGALLSHVNIIHSAMHFEECWDYREGERAVLAVPASHVTGLVAVIMAMIRVAGCTVMMPAFDVAGFLELASRERMTTTVLVPAMYNLCLLRADFSRYDLSSWRIGGFGGAPMPEATVEAMAERLPDLHLLNAYGSTECATIISVVPIGHTRACLDSVGMCVPCGDLRIIDEQGRECPPGVSGEVWIRGPMTIRGYWNREDATRDSFVDGYWRSGDIGALDEQGYLRLYDRKNDVINRGGHKIYSVEVENLLVRHADVVEAAVVAHPDPVLGEKIHVFVISKSGSLTADDVRDFCRANLAEYKVPDYVTLLGDALPRNANGKVTKRVLRDQVSVT</sequence>
<dbReference type="InterPro" id="IPR045851">
    <property type="entry name" value="AMP-bd_C_sf"/>
</dbReference>
<dbReference type="InterPro" id="IPR020845">
    <property type="entry name" value="AMP-binding_CS"/>
</dbReference>
<comment type="catalytic activity">
    <reaction evidence="3">
        <text>3-(methylsulfanyl)propanoate + ATP + CoA = 3-(methylsulfanyl)propanoyl-CoA + AMP + diphosphate</text>
        <dbReference type="Rhea" id="RHEA:43052"/>
        <dbReference type="ChEBI" id="CHEBI:30616"/>
        <dbReference type="ChEBI" id="CHEBI:33019"/>
        <dbReference type="ChEBI" id="CHEBI:49016"/>
        <dbReference type="ChEBI" id="CHEBI:57287"/>
        <dbReference type="ChEBI" id="CHEBI:82815"/>
        <dbReference type="ChEBI" id="CHEBI:456215"/>
        <dbReference type="EC" id="6.2.1.44"/>
    </reaction>
    <physiologicalReaction direction="left-to-right" evidence="3">
        <dbReference type="Rhea" id="RHEA:43053"/>
    </physiologicalReaction>
</comment>
<reference evidence="8 9" key="1">
    <citation type="submission" date="2017-04" db="EMBL/GenBank/DDBJ databases">
        <authorList>
            <person name="Afonso C.L."/>
            <person name="Miller P.J."/>
            <person name="Scott M.A."/>
            <person name="Spackman E."/>
            <person name="Goraichik I."/>
            <person name="Dimitrov K.M."/>
            <person name="Suarez D.L."/>
            <person name="Swayne D.E."/>
        </authorList>
    </citation>
    <scope>NUCLEOTIDE SEQUENCE [LARGE SCALE GENOMIC DNA]</scope>
    <source>
        <strain evidence="8 9">A2P</strain>
    </source>
</reference>
<dbReference type="SUPFAM" id="SSF56801">
    <property type="entry name" value="Acetyl-CoA synthetase-like"/>
    <property type="match status" value="1"/>
</dbReference>
<evidence type="ECO:0000256" key="1">
    <source>
        <dbReference type="ARBA" id="ARBA00006432"/>
    </source>
</evidence>
<evidence type="ECO:0000256" key="5">
    <source>
        <dbReference type="ARBA" id="ARBA00067668"/>
    </source>
</evidence>
<dbReference type="RefSeq" id="WP_085082145.1">
    <property type="nucleotide sequence ID" value="NZ_FXAK01000001.1"/>
</dbReference>
<dbReference type="OrthoDB" id="9803968at2"/>
<dbReference type="AlphaFoldDB" id="A0A1X7DJG7"/>
<evidence type="ECO:0000256" key="4">
    <source>
        <dbReference type="ARBA" id="ARBA00066616"/>
    </source>
</evidence>
<evidence type="ECO:0000256" key="3">
    <source>
        <dbReference type="ARBA" id="ARBA00051915"/>
    </source>
</evidence>
<dbReference type="PANTHER" id="PTHR43767">
    <property type="entry name" value="LONG-CHAIN-FATTY-ACID--COA LIGASE"/>
    <property type="match status" value="1"/>
</dbReference>
<keyword evidence="2 8" id="KW-0436">Ligase</keyword>
<evidence type="ECO:0000313" key="9">
    <source>
        <dbReference type="Proteomes" id="UP000192936"/>
    </source>
</evidence>
<dbReference type="Pfam" id="PF00501">
    <property type="entry name" value="AMP-binding"/>
    <property type="match status" value="1"/>
</dbReference>
<protein>
    <recommendedName>
        <fullName evidence="5">3-methylmercaptopropionyl-CoA ligase</fullName>
        <ecNumber evidence="4">6.2.1.44</ecNumber>
    </recommendedName>
</protein>
<evidence type="ECO:0000259" key="6">
    <source>
        <dbReference type="Pfam" id="PF00501"/>
    </source>
</evidence>
<proteinExistence type="inferred from homology"/>
<dbReference type="FunFam" id="3.30.300.30:FF:000008">
    <property type="entry name" value="2,3-dihydroxybenzoate-AMP ligase"/>
    <property type="match status" value="1"/>
</dbReference>
<evidence type="ECO:0000313" key="8">
    <source>
        <dbReference type="EMBL" id="SMF16659.1"/>
    </source>
</evidence>
<dbReference type="InterPro" id="IPR025110">
    <property type="entry name" value="AMP-bd_C"/>
</dbReference>
<comment type="similarity">
    <text evidence="1">Belongs to the ATP-dependent AMP-binding enzyme family.</text>
</comment>
<dbReference type="Pfam" id="PF13193">
    <property type="entry name" value="AMP-binding_C"/>
    <property type="match status" value="1"/>
</dbReference>
<dbReference type="EMBL" id="FXAK01000001">
    <property type="protein sequence ID" value="SMF16659.1"/>
    <property type="molecule type" value="Genomic_DNA"/>
</dbReference>